<feature type="domain" description="F-box associated beta-propeller type 3" evidence="1">
    <location>
        <begin position="21"/>
        <end position="139"/>
    </location>
</feature>
<accession>A0ABS8RGL6</accession>
<reference evidence="2 3" key="1">
    <citation type="journal article" date="2021" name="BMC Genomics">
        <title>Datura genome reveals duplications of psychoactive alkaloid biosynthetic genes and high mutation rate following tissue culture.</title>
        <authorList>
            <person name="Rajewski A."/>
            <person name="Carter-House D."/>
            <person name="Stajich J."/>
            <person name="Litt A."/>
        </authorList>
    </citation>
    <scope>NUCLEOTIDE SEQUENCE [LARGE SCALE GENOMIC DNA]</scope>
    <source>
        <strain evidence="2">AR-01</strain>
    </source>
</reference>
<dbReference type="PANTHER" id="PTHR31672:SF13">
    <property type="entry name" value="F-BOX PROTEIN CPR30-LIKE"/>
    <property type="match status" value="1"/>
</dbReference>
<organism evidence="2 3">
    <name type="scientific">Datura stramonium</name>
    <name type="common">Jimsonweed</name>
    <name type="synonym">Common thornapple</name>
    <dbReference type="NCBI Taxonomy" id="4076"/>
    <lineage>
        <taxon>Eukaryota</taxon>
        <taxon>Viridiplantae</taxon>
        <taxon>Streptophyta</taxon>
        <taxon>Embryophyta</taxon>
        <taxon>Tracheophyta</taxon>
        <taxon>Spermatophyta</taxon>
        <taxon>Magnoliopsida</taxon>
        <taxon>eudicotyledons</taxon>
        <taxon>Gunneridae</taxon>
        <taxon>Pentapetalae</taxon>
        <taxon>asterids</taxon>
        <taxon>lamiids</taxon>
        <taxon>Solanales</taxon>
        <taxon>Solanaceae</taxon>
        <taxon>Solanoideae</taxon>
        <taxon>Datureae</taxon>
        <taxon>Datura</taxon>
    </lineage>
</organism>
<dbReference type="InterPro" id="IPR013187">
    <property type="entry name" value="F-box-assoc_dom_typ3"/>
</dbReference>
<dbReference type="Proteomes" id="UP000823775">
    <property type="component" value="Unassembled WGS sequence"/>
</dbReference>
<dbReference type="Pfam" id="PF08268">
    <property type="entry name" value="FBA_3"/>
    <property type="match status" value="1"/>
</dbReference>
<evidence type="ECO:0000313" key="2">
    <source>
        <dbReference type="EMBL" id="MCD7446007.1"/>
    </source>
</evidence>
<evidence type="ECO:0000259" key="1">
    <source>
        <dbReference type="Pfam" id="PF08268"/>
    </source>
</evidence>
<dbReference type="InterPro" id="IPR050796">
    <property type="entry name" value="SCF_F-box_component"/>
</dbReference>
<dbReference type="NCBIfam" id="TIGR01640">
    <property type="entry name" value="F_box_assoc_1"/>
    <property type="match status" value="1"/>
</dbReference>
<evidence type="ECO:0000313" key="3">
    <source>
        <dbReference type="Proteomes" id="UP000823775"/>
    </source>
</evidence>
<sequence>MLNWGTNLRDCSVSSLLNNPISESSEMDHPMRGFHIEWCGSVNGLICLAGSEKNDKSKNNNSFRLTGSQITVCVWNPSIRMVRKLPVISSHVRYSSFRYGFGYDKLHDEYKVVVIISEFSDTKVEVYSLKTDWFWRTVGDIQEASELIRDMITMKTENHVVDNLKSKHMWCI</sequence>
<protein>
    <recommendedName>
        <fullName evidence="1">F-box associated beta-propeller type 3 domain-containing protein</fullName>
    </recommendedName>
</protein>
<dbReference type="PANTHER" id="PTHR31672">
    <property type="entry name" value="BNACNNG10540D PROTEIN"/>
    <property type="match status" value="1"/>
</dbReference>
<dbReference type="InterPro" id="IPR017451">
    <property type="entry name" value="F-box-assoc_interact_dom"/>
</dbReference>
<name>A0ABS8RGL6_DATST</name>
<comment type="caution">
    <text evidence="2">The sequence shown here is derived from an EMBL/GenBank/DDBJ whole genome shotgun (WGS) entry which is preliminary data.</text>
</comment>
<gene>
    <name evidence="2" type="ORF">HAX54_024711</name>
</gene>
<proteinExistence type="predicted"/>
<keyword evidence="3" id="KW-1185">Reference proteome</keyword>
<dbReference type="EMBL" id="JACEIK010000003">
    <property type="protein sequence ID" value="MCD7446007.1"/>
    <property type="molecule type" value="Genomic_DNA"/>
</dbReference>